<evidence type="ECO:0000256" key="2">
    <source>
        <dbReference type="ARBA" id="ARBA00020953"/>
    </source>
</evidence>
<keyword evidence="4 10" id="KW-0677">Repeat</keyword>
<dbReference type="InterPro" id="IPR005225">
    <property type="entry name" value="Small_GTP-bd"/>
</dbReference>
<feature type="binding site" evidence="8">
    <location>
        <begin position="126"/>
        <end position="129"/>
    </location>
    <ligand>
        <name>GTP</name>
        <dbReference type="ChEBI" id="CHEBI:37565"/>
        <label>1</label>
    </ligand>
</feature>
<dbReference type="HAMAP" id="MF_00195">
    <property type="entry name" value="GTPase_Der"/>
    <property type="match status" value="1"/>
</dbReference>
<keyword evidence="6 8" id="KW-0342">GTP-binding</keyword>
<dbReference type="Gene3D" id="3.30.300.20">
    <property type="match status" value="1"/>
</dbReference>
<dbReference type="PROSITE" id="PS51712">
    <property type="entry name" value="G_ENGA"/>
    <property type="match status" value="1"/>
</dbReference>
<comment type="caution">
    <text evidence="12">The sequence shown here is derived from an EMBL/GenBank/DDBJ whole genome shotgun (WGS) entry which is preliminary data.</text>
</comment>
<name>A0A1F7VDD2_9BACT</name>
<dbReference type="PANTHER" id="PTHR43834:SF6">
    <property type="entry name" value="GTPASE DER"/>
    <property type="match status" value="1"/>
</dbReference>
<evidence type="ECO:0000313" key="12">
    <source>
        <dbReference type="EMBL" id="OGL88455.1"/>
    </source>
</evidence>
<dbReference type="InterPro" id="IPR032859">
    <property type="entry name" value="KH_dom-like"/>
</dbReference>
<feature type="binding site" evidence="8">
    <location>
        <begin position="193"/>
        <end position="200"/>
    </location>
    <ligand>
        <name>GTP</name>
        <dbReference type="ChEBI" id="CHEBI:37565"/>
        <label>2</label>
    </ligand>
</feature>
<comment type="similarity">
    <text evidence="1 8 9 10">Belongs to the TRAFAC class TrmE-Era-EngA-EngB-Septin-like GTPase superfamily. EngA (Der) GTPase family.</text>
</comment>
<reference evidence="12 13" key="1">
    <citation type="journal article" date="2016" name="Nat. Commun.">
        <title>Thousands of microbial genomes shed light on interconnected biogeochemical processes in an aquifer system.</title>
        <authorList>
            <person name="Anantharaman K."/>
            <person name="Brown C.T."/>
            <person name="Hug L.A."/>
            <person name="Sharon I."/>
            <person name="Castelle C.J."/>
            <person name="Probst A.J."/>
            <person name="Thomas B.C."/>
            <person name="Singh A."/>
            <person name="Wilkins M.J."/>
            <person name="Karaoz U."/>
            <person name="Brodie E.L."/>
            <person name="Williams K.H."/>
            <person name="Hubbard S.S."/>
            <person name="Banfield J.F."/>
        </authorList>
    </citation>
    <scope>NUCLEOTIDE SEQUENCE [LARGE SCALE GENOMIC DNA]</scope>
</reference>
<dbReference type="InterPro" id="IPR016484">
    <property type="entry name" value="GTPase_Der"/>
</dbReference>
<comment type="subunit">
    <text evidence="8">Associates with the 50S ribosomal subunit.</text>
</comment>
<dbReference type="SUPFAM" id="SSF52540">
    <property type="entry name" value="P-loop containing nucleoside triphosphate hydrolases"/>
    <property type="match status" value="2"/>
</dbReference>
<feature type="binding site" evidence="8">
    <location>
        <begin position="15"/>
        <end position="22"/>
    </location>
    <ligand>
        <name>GTP</name>
        <dbReference type="ChEBI" id="CHEBI:37565"/>
        <label>1</label>
    </ligand>
</feature>
<feature type="binding site" evidence="8">
    <location>
        <begin position="62"/>
        <end position="66"/>
    </location>
    <ligand>
        <name>GTP</name>
        <dbReference type="ChEBI" id="CHEBI:37565"/>
        <label>1</label>
    </ligand>
</feature>
<dbReference type="NCBIfam" id="TIGR00231">
    <property type="entry name" value="small_GTP"/>
    <property type="match status" value="2"/>
</dbReference>
<evidence type="ECO:0000256" key="8">
    <source>
        <dbReference type="HAMAP-Rule" id="MF_00195"/>
    </source>
</evidence>
<feature type="binding site" evidence="8">
    <location>
        <begin position="305"/>
        <end position="308"/>
    </location>
    <ligand>
        <name>GTP</name>
        <dbReference type="ChEBI" id="CHEBI:37565"/>
        <label>2</label>
    </ligand>
</feature>
<evidence type="ECO:0000256" key="6">
    <source>
        <dbReference type="ARBA" id="ARBA00023134"/>
    </source>
</evidence>
<dbReference type="Proteomes" id="UP000178264">
    <property type="component" value="Unassembled WGS sequence"/>
</dbReference>
<evidence type="ECO:0000259" key="11">
    <source>
        <dbReference type="PROSITE" id="PS51712"/>
    </source>
</evidence>
<proteinExistence type="inferred from homology"/>
<feature type="domain" description="EngA-type G" evidence="11">
    <location>
        <begin position="9"/>
        <end position="174"/>
    </location>
</feature>
<gene>
    <name evidence="8" type="primary">der</name>
    <name evidence="12" type="ORF">A3I42_02660</name>
</gene>
<evidence type="ECO:0000256" key="4">
    <source>
        <dbReference type="ARBA" id="ARBA00022737"/>
    </source>
</evidence>
<protein>
    <recommendedName>
        <fullName evidence="2 8">GTPase Der</fullName>
    </recommendedName>
    <alternativeName>
        <fullName evidence="7 8">GTP-binding protein EngA</fullName>
    </alternativeName>
</protein>
<evidence type="ECO:0000256" key="5">
    <source>
        <dbReference type="ARBA" id="ARBA00022741"/>
    </source>
</evidence>
<dbReference type="SMART" id="SM00382">
    <property type="entry name" value="AAA"/>
    <property type="match status" value="2"/>
</dbReference>
<feature type="binding site" evidence="8">
    <location>
        <begin position="240"/>
        <end position="244"/>
    </location>
    <ligand>
        <name>GTP</name>
        <dbReference type="ChEBI" id="CHEBI:37565"/>
        <label>2</label>
    </ligand>
</feature>
<dbReference type="Gene3D" id="3.40.50.300">
    <property type="entry name" value="P-loop containing nucleotide triphosphate hydrolases"/>
    <property type="match status" value="2"/>
</dbReference>
<dbReference type="InterPro" id="IPR027417">
    <property type="entry name" value="P-loop_NTPase"/>
</dbReference>
<dbReference type="Pfam" id="PF14714">
    <property type="entry name" value="KH_dom-like"/>
    <property type="match status" value="1"/>
</dbReference>
<dbReference type="GO" id="GO:0005525">
    <property type="term" value="F:GTP binding"/>
    <property type="evidence" value="ECO:0007669"/>
    <property type="project" value="UniProtKB-UniRule"/>
</dbReference>
<evidence type="ECO:0000256" key="7">
    <source>
        <dbReference type="ARBA" id="ARBA00032345"/>
    </source>
</evidence>
<evidence type="ECO:0000256" key="3">
    <source>
        <dbReference type="ARBA" id="ARBA00022517"/>
    </source>
</evidence>
<dbReference type="InterPro" id="IPR006073">
    <property type="entry name" value="GTP-bd"/>
</dbReference>
<dbReference type="PIRSF" id="PIRSF006485">
    <property type="entry name" value="GTP-binding_EngA"/>
    <property type="match status" value="1"/>
</dbReference>
<organism evidence="12 13">
    <name type="scientific">Candidatus Uhrbacteria bacterium RIFCSPLOWO2_02_FULL_49_11</name>
    <dbReference type="NCBI Taxonomy" id="1802409"/>
    <lineage>
        <taxon>Bacteria</taxon>
        <taxon>Candidatus Uhriibacteriota</taxon>
    </lineage>
</organism>
<evidence type="ECO:0000256" key="10">
    <source>
        <dbReference type="RuleBase" id="RU004481"/>
    </source>
</evidence>
<dbReference type="InterPro" id="IPR015946">
    <property type="entry name" value="KH_dom-like_a/b"/>
</dbReference>
<keyword evidence="5 8" id="KW-0547">Nucleotide-binding</keyword>
<dbReference type="Pfam" id="PF01926">
    <property type="entry name" value="MMR_HSR1"/>
    <property type="match status" value="2"/>
</dbReference>
<evidence type="ECO:0000313" key="13">
    <source>
        <dbReference type="Proteomes" id="UP000178264"/>
    </source>
</evidence>
<dbReference type="CDD" id="cd01895">
    <property type="entry name" value="EngA2"/>
    <property type="match status" value="1"/>
</dbReference>
<evidence type="ECO:0000256" key="1">
    <source>
        <dbReference type="ARBA" id="ARBA00008279"/>
    </source>
</evidence>
<accession>A0A1F7VDD2</accession>
<dbReference type="PRINTS" id="PR00326">
    <property type="entry name" value="GTP1OBG"/>
</dbReference>
<dbReference type="EMBL" id="MGER01000030">
    <property type="protein sequence ID" value="OGL88455.1"/>
    <property type="molecule type" value="Genomic_DNA"/>
</dbReference>
<dbReference type="PANTHER" id="PTHR43834">
    <property type="entry name" value="GTPASE DER"/>
    <property type="match status" value="1"/>
</dbReference>
<dbReference type="GO" id="GO:0042254">
    <property type="term" value="P:ribosome biogenesis"/>
    <property type="evidence" value="ECO:0007669"/>
    <property type="project" value="UniProtKB-KW"/>
</dbReference>
<dbReference type="NCBIfam" id="TIGR03594">
    <property type="entry name" value="GTPase_EngA"/>
    <property type="match status" value="1"/>
</dbReference>
<dbReference type="InterPro" id="IPR003593">
    <property type="entry name" value="AAA+_ATPase"/>
</dbReference>
<dbReference type="InterPro" id="IPR031166">
    <property type="entry name" value="G_ENGA"/>
</dbReference>
<evidence type="ECO:0000256" key="9">
    <source>
        <dbReference type="PROSITE-ProRule" id="PRU01049"/>
    </source>
</evidence>
<dbReference type="CDD" id="cd01894">
    <property type="entry name" value="EngA1"/>
    <property type="match status" value="1"/>
</dbReference>
<sequence length="497" mass="54873">MPQPTTVLPTVALIGRVNVGKSTLFNRIIGEPRSIVSPLPGTTRDVQETLVTWRGIAFTLLDTGGFDVEDDRTGIPAQVLAHSRLAAARANLVILMVDARAGLLPTDRTIAEELRKSGKPLIVAVNKSDNLAFRELINEFWKLGMGEPLALSARNGSGVGDLLDRIVQMLTRPADDQSPQEARPAPVRIAILGKPNVGKSTLLNALLGYERSIVSPHAHTTREPIDTPLFWENTPLVLIDTAGIRKKAKVTRGLESQGVSRSIQALKRSDVTMLVLDMAEGINDQDKQLAHLIEESGTALVIVGNKWDLIHDAQKRECVSKEVPREKRLGLSITQTGLRRLARERGLACANRQDDAEKGNTLDTGAQYLNYIHGRFPFLTWAPVVFTSALTRAHVRPLIETALHTARARAMTLEQAALDQFIAEATQRHALPRLGPKRKRPELIGFQQNGANPPSFALLIRTRERFPESYLRFLEKELRNKYDLVGTPVQIAAKIIK</sequence>
<keyword evidence="3 8" id="KW-0690">Ribosome biogenesis</keyword>
<comment type="function">
    <text evidence="8 10">GTPase that plays an essential role in the late steps of ribosome biogenesis.</text>
</comment>
<dbReference type="AlphaFoldDB" id="A0A1F7VDD2"/>